<feature type="transmembrane region" description="Helical" evidence="12">
    <location>
        <begin position="192"/>
        <end position="217"/>
    </location>
</feature>
<dbReference type="PANTHER" id="PTHR11410">
    <property type="entry name" value="ATP SYNTHASE SUBUNIT A"/>
    <property type="match status" value="1"/>
</dbReference>
<organism evidence="13">
    <name type="scientific">Oribatula sp. XFX</name>
    <dbReference type="NCBI Taxonomy" id="2652662"/>
    <lineage>
        <taxon>Eukaryota</taxon>
        <taxon>Metazoa</taxon>
        <taxon>Ecdysozoa</taxon>
        <taxon>Arthropoda</taxon>
        <taxon>Chelicerata</taxon>
        <taxon>Arachnida</taxon>
        <taxon>Acari</taxon>
        <taxon>Acariformes</taxon>
        <taxon>Sarcoptiformes</taxon>
        <taxon>Oribatida</taxon>
        <taxon>Brachypylina</taxon>
        <taxon>Oripodoidea</taxon>
        <taxon>Oribatulidae</taxon>
        <taxon>Oribatula</taxon>
    </lineage>
</organism>
<feature type="transmembrane region" description="Helical" evidence="12">
    <location>
        <begin position="69"/>
        <end position="86"/>
    </location>
</feature>
<dbReference type="GO" id="GO:0046933">
    <property type="term" value="F:proton-transporting ATP synthase activity, rotational mechanism"/>
    <property type="evidence" value="ECO:0007669"/>
    <property type="project" value="TreeGrafter"/>
</dbReference>
<dbReference type="SUPFAM" id="SSF81336">
    <property type="entry name" value="F1F0 ATP synthase subunit A"/>
    <property type="match status" value="1"/>
</dbReference>
<evidence type="ECO:0000256" key="9">
    <source>
        <dbReference type="ARBA" id="ARBA00023136"/>
    </source>
</evidence>
<evidence type="ECO:0000256" key="10">
    <source>
        <dbReference type="ARBA" id="ARBA00023310"/>
    </source>
</evidence>
<keyword evidence="10" id="KW-0066">ATP synthesis</keyword>
<keyword evidence="5 12" id="KW-0812">Transmembrane</keyword>
<dbReference type="PRINTS" id="PR00123">
    <property type="entry name" value="ATPASEA"/>
</dbReference>
<evidence type="ECO:0000256" key="4">
    <source>
        <dbReference type="ARBA" id="ARBA00022547"/>
    </source>
</evidence>
<keyword evidence="8" id="KW-0406">Ion transport</keyword>
<feature type="transmembrane region" description="Helical" evidence="12">
    <location>
        <begin position="98"/>
        <end position="116"/>
    </location>
</feature>
<dbReference type="InterPro" id="IPR045083">
    <property type="entry name" value="ATP_synth_F0_asu_bact/mt"/>
</dbReference>
<dbReference type="EMBL" id="MH921998">
    <property type="protein sequence ID" value="QFG71644.1"/>
    <property type="molecule type" value="Genomic_DNA"/>
</dbReference>
<evidence type="ECO:0000256" key="3">
    <source>
        <dbReference type="ARBA" id="ARBA00022448"/>
    </source>
</evidence>
<proteinExistence type="inferred from homology"/>
<evidence type="ECO:0000256" key="1">
    <source>
        <dbReference type="ARBA" id="ARBA00004141"/>
    </source>
</evidence>
<keyword evidence="6" id="KW-0375">Hydrogen ion transport</keyword>
<dbReference type="Gene3D" id="1.20.120.220">
    <property type="entry name" value="ATP synthase, F0 complex, subunit A"/>
    <property type="match status" value="1"/>
</dbReference>
<feature type="transmembrane region" description="Helical" evidence="12">
    <location>
        <begin position="154"/>
        <end position="172"/>
    </location>
</feature>
<gene>
    <name evidence="13" type="primary">atp6</name>
</gene>
<dbReference type="AlphaFoldDB" id="A0A5J6VC15"/>
<accession>A0A5J6VC15</accession>
<dbReference type="InterPro" id="IPR035908">
    <property type="entry name" value="F0_ATP_A_sf"/>
</dbReference>
<dbReference type="PANTHER" id="PTHR11410:SF0">
    <property type="entry name" value="ATP SYNTHASE SUBUNIT A"/>
    <property type="match status" value="1"/>
</dbReference>
<geneLocation type="mitochondrion" evidence="13"/>
<dbReference type="Pfam" id="PF00119">
    <property type="entry name" value="ATP-synt_A"/>
    <property type="match status" value="1"/>
</dbReference>
<evidence type="ECO:0000256" key="5">
    <source>
        <dbReference type="ARBA" id="ARBA00022692"/>
    </source>
</evidence>
<keyword evidence="13" id="KW-0496">Mitochondrion</keyword>
<keyword evidence="9 12" id="KW-0472">Membrane</keyword>
<dbReference type="NCBIfam" id="TIGR01131">
    <property type="entry name" value="ATP_synt_6_or_A"/>
    <property type="match status" value="1"/>
</dbReference>
<reference evidence="13" key="1">
    <citation type="submission" date="2018-09" db="EMBL/GenBank/DDBJ databases">
        <title>Uncovering the phylogeny of Oribatida (Acari, Sarcoptiformes): new evidence from the organization of mitochondrial genomes.</title>
        <authorList>
            <person name="Xue X.-F."/>
            <person name="Li W.-N."/>
        </authorList>
    </citation>
    <scope>NUCLEOTIDE SEQUENCE</scope>
</reference>
<evidence type="ECO:0000256" key="2">
    <source>
        <dbReference type="ARBA" id="ARBA00006810"/>
    </source>
</evidence>
<dbReference type="InterPro" id="IPR000568">
    <property type="entry name" value="ATP_synth_F0_asu"/>
</dbReference>
<dbReference type="GO" id="GO:0045259">
    <property type="term" value="C:proton-transporting ATP synthase complex"/>
    <property type="evidence" value="ECO:0007669"/>
    <property type="project" value="UniProtKB-KW"/>
</dbReference>
<evidence type="ECO:0000256" key="7">
    <source>
        <dbReference type="ARBA" id="ARBA00022989"/>
    </source>
</evidence>
<protein>
    <recommendedName>
        <fullName evidence="11">ATP synthase subunit a</fullName>
    </recommendedName>
</protein>
<keyword evidence="3" id="KW-0813">Transport</keyword>
<sequence>MTNLFSVFDPSSTIMSSAWLIMPITLIVLPKLLWKVSSPTSKSTKKVLSTFLKEVKFTLKSSEPGTSNAVLLLFMSILTLNFLALYPQVFSATSHLTITLPLSLISWTAIVLFGWIKNTNHMLSHLVPQGTPPALMSFMVLIEMTSNLIRPITLCVRLTANLIAGHLLMSLLGNALMATNALGSLALLMAPLILTILESAVACIQAYVFMTLITLYITEVKYDKKM</sequence>
<feature type="transmembrane region" description="Helical" evidence="12">
    <location>
        <begin position="12"/>
        <end position="34"/>
    </location>
</feature>
<comment type="subcellular location">
    <subcellularLocation>
        <location evidence="1">Membrane</location>
        <topology evidence="1">Multi-pass membrane protein</topology>
    </subcellularLocation>
    <subcellularLocation>
        <location evidence="11">Mitochondrion inner membrane</location>
        <topology evidence="11">Multi-pass membrane protein</topology>
    </subcellularLocation>
</comment>
<dbReference type="CDD" id="cd00310">
    <property type="entry name" value="ATP-synt_Fo_a_6"/>
    <property type="match status" value="1"/>
</dbReference>
<comment type="similarity">
    <text evidence="2">Belongs to the ATPase A chain family.</text>
</comment>
<dbReference type="GO" id="GO:0005743">
    <property type="term" value="C:mitochondrial inner membrane"/>
    <property type="evidence" value="ECO:0007669"/>
    <property type="project" value="UniProtKB-SubCell"/>
</dbReference>
<name>A0A5J6VC15_9ACAR</name>
<evidence type="ECO:0000256" key="12">
    <source>
        <dbReference type="SAM" id="Phobius"/>
    </source>
</evidence>
<evidence type="ECO:0000256" key="8">
    <source>
        <dbReference type="ARBA" id="ARBA00023065"/>
    </source>
</evidence>
<keyword evidence="4" id="KW-0138">CF(0)</keyword>
<evidence type="ECO:0000256" key="6">
    <source>
        <dbReference type="ARBA" id="ARBA00022781"/>
    </source>
</evidence>
<evidence type="ECO:0000313" key="13">
    <source>
        <dbReference type="EMBL" id="QFG71644.1"/>
    </source>
</evidence>
<keyword evidence="7 12" id="KW-1133">Transmembrane helix</keyword>
<evidence type="ECO:0000256" key="11">
    <source>
        <dbReference type="RuleBase" id="RU004450"/>
    </source>
</evidence>